<evidence type="ECO:0000313" key="3">
    <source>
        <dbReference type="Proteomes" id="UP000813385"/>
    </source>
</evidence>
<sequence>MKVIAVASSLLFLATSVTADWCTSYGISTRFDCGAGRWQFCCDNRSSGDMNIFRGDCTRPEGNTRNCGDNGFVSCCR</sequence>
<organism evidence="2 3">
    <name type="scientific">Plectosphaerella cucumerina</name>
    <dbReference type="NCBI Taxonomy" id="40658"/>
    <lineage>
        <taxon>Eukaryota</taxon>
        <taxon>Fungi</taxon>
        <taxon>Dikarya</taxon>
        <taxon>Ascomycota</taxon>
        <taxon>Pezizomycotina</taxon>
        <taxon>Sordariomycetes</taxon>
        <taxon>Hypocreomycetidae</taxon>
        <taxon>Glomerellales</taxon>
        <taxon>Plectosphaerellaceae</taxon>
        <taxon>Plectosphaerella</taxon>
    </lineage>
</organism>
<protein>
    <submittedName>
        <fullName evidence="2">Uncharacterized protein</fullName>
    </submittedName>
</protein>
<proteinExistence type="predicted"/>
<dbReference type="Proteomes" id="UP000813385">
    <property type="component" value="Unassembled WGS sequence"/>
</dbReference>
<accession>A0A8K0T4D6</accession>
<name>A0A8K0T4D6_9PEZI</name>
<reference evidence="2" key="1">
    <citation type="journal article" date="2021" name="Nat. Commun.">
        <title>Genetic determinants of endophytism in the Arabidopsis root mycobiome.</title>
        <authorList>
            <person name="Mesny F."/>
            <person name="Miyauchi S."/>
            <person name="Thiergart T."/>
            <person name="Pickel B."/>
            <person name="Atanasova L."/>
            <person name="Karlsson M."/>
            <person name="Huettel B."/>
            <person name="Barry K.W."/>
            <person name="Haridas S."/>
            <person name="Chen C."/>
            <person name="Bauer D."/>
            <person name="Andreopoulos W."/>
            <person name="Pangilinan J."/>
            <person name="LaButti K."/>
            <person name="Riley R."/>
            <person name="Lipzen A."/>
            <person name="Clum A."/>
            <person name="Drula E."/>
            <person name="Henrissat B."/>
            <person name="Kohler A."/>
            <person name="Grigoriev I.V."/>
            <person name="Martin F.M."/>
            <person name="Hacquard S."/>
        </authorList>
    </citation>
    <scope>NUCLEOTIDE SEQUENCE</scope>
    <source>
        <strain evidence="2">MPI-CAGE-AT-0016</strain>
    </source>
</reference>
<evidence type="ECO:0000313" key="2">
    <source>
        <dbReference type="EMBL" id="KAH7347439.1"/>
    </source>
</evidence>
<gene>
    <name evidence="2" type="ORF">B0T11DRAFT_333552</name>
</gene>
<comment type="caution">
    <text evidence="2">The sequence shown here is derived from an EMBL/GenBank/DDBJ whole genome shotgun (WGS) entry which is preliminary data.</text>
</comment>
<evidence type="ECO:0000256" key="1">
    <source>
        <dbReference type="SAM" id="SignalP"/>
    </source>
</evidence>
<feature type="signal peptide" evidence="1">
    <location>
        <begin position="1"/>
        <end position="19"/>
    </location>
</feature>
<keyword evidence="3" id="KW-1185">Reference proteome</keyword>
<dbReference type="OrthoDB" id="4788856at2759"/>
<keyword evidence="1" id="KW-0732">Signal</keyword>
<dbReference type="AlphaFoldDB" id="A0A8K0T4D6"/>
<feature type="chain" id="PRO_5035450864" evidence="1">
    <location>
        <begin position="20"/>
        <end position="77"/>
    </location>
</feature>
<dbReference type="EMBL" id="JAGPXD010000007">
    <property type="protein sequence ID" value="KAH7347439.1"/>
    <property type="molecule type" value="Genomic_DNA"/>
</dbReference>